<evidence type="ECO:0000256" key="6">
    <source>
        <dbReference type="ARBA" id="ARBA00022801"/>
    </source>
</evidence>
<dbReference type="GO" id="GO:0006729">
    <property type="term" value="P:tetrahydrobiopterin biosynthetic process"/>
    <property type="evidence" value="ECO:0007669"/>
    <property type="project" value="TreeGrafter"/>
</dbReference>
<dbReference type="InterPro" id="IPR001474">
    <property type="entry name" value="GTP_CycHdrlase_I"/>
</dbReference>
<name>A0A835ZI83_9STRA</name>
<comment type="caution">
    <text evidence="9">The sequence shown here is derived from an EMBL/GenBank/DDBJ whole genome shotgun (WGS) entry which is preliminary data.</text>
</comment>
<dbReference type="AlphaFoldDB" id="A0A835ZI83"/>
<dbReference type="SUPFAM" id="SSF55620">
    <property type="entry name" value="Tetrahydrobiopterin biosynthesis enzymes-like"/>
    <property type="match status" value="1"/>
</dbReference>
<dbReference type="PANTHER" id="PTHR11109">
    <property type="entry name" value="GTP CYCLOHYDROLASE I"/>
    <property type="match status" value="1"/>
</dbReference>
<reference evidence="9" key="1">
    <citation type="submission" date="2021-02" db="EMBL/GenBank/DDBJ databases">
        <title>First Annotated Genome of the Yellow-green Alga Tribonema minus.</title>
        <authorList>
            <person name="Mahan K.M."/>
        </authorList>
    </citation>
    <scope>NUCLEOTIDE SEQUENCE</scope>
    <source>
        <strain evidence="9">UTEX B ZZ1240</strain>
    </source>
</reference>
<dbReference type="InterPro" id="IPR018234">
    <property type="entry name" value="GTP_CycHdrlase_I_CS"/>
</dbReference>
<dbReference type="FunFam" id="3.30.1130.10:FF:000001">
    <property type="entry name" value="GTP cyclohydrolase 1"/>
    <property type="match status" value="1"/>
</dbReference>
<dbReference type="Proteomes" id="UP000664859">
    <property type="component" value="Unassembled WGS sequence"/>
</dbReference>
<dbReference type="GO" id="GO:0003934">
    <property type="term" value="F:GTP cyclohydrolase I activity"/>
    <property type="evidence" value="ECO:0007669"/>
    <property type="project" value="UniProtKB-EC"/>
</dbReference>
<feature type="non-terminal residue" evidence="9">
    <location>
        <position position="81"/>
    </location>
</feature>
<dbReference type="InterPro" id="IPR043133">
    <property type="entry name" value="GTP-CH-I_C/QueF"/>
</dbReference>
<dbReference type="Gene3D" id="3.30.1130.10">
    <property type="match status" value="1"/>
</dbReference>
<evidence type="ECO:0000313" key="10">
    <source>
        <dbReference type="Proteomes" id="UP000664859"/>
    </source>
</evidence>
<gene>
    <name evidence="9" type="ORF">JKP88DRAFT_155913</name>
</gene>
<dbReference type="EMBL" id="JAFCMP010000050">
    <property type="protein sequence ID" value="KAG5189423.1"/>
    <property type="molecule type" value="Genomic_DNA"/>
</dbReference>
<keyword evidence="6 9" id="KW-0378">Hydrolase</keyword>
<dbReference type="Pfam" id="PF01227">
    <property type="entry name" value="GTP_cyclohydroI"/>
    <property type="match status" value="1"/>
</dbReference>
<dbReference type="PANTHER" id="PTHR11109:SF7">
    <property type="entry name" value="GTP CYCLOHYDROLASE 1"/>
    <property type="match status" value="1"/>
</dbReference>
<evidence type="ECO:0000259" key="8">
    <source>
        <dbReference type="Pfam" id="PF01227"/>
    </source>
</evidence>
<comment type="pathway">
    <text evidence="2">Cofactor biosynthesis; 7,8-dihydroneopterin triphosphate biosynthesis; 7,8-dihydroneopterin triphosphate from GTP: step 1/1.</text>
</comment>
<proteinExistence type="inferred from homology"/>
<keyword evidence="10" id="KW-1185">Reference proteome</keyword>
<comment type="similarity">
    <text evidence="3">Belongs to the GTP cyclohydrolase I family.</text>
</comment>
<evidence type="ECO:0000256" key="4">
    <source>
        <dbReference type="ARBA" id="ARBA00012715"/>
    </source>
</evidence>
<dbReference type="GO" id="GO:0046654">
    <property type="term" value="P:tetrahydrofolate biosynthetic process"/>
    <property type="evidence" value="ECO:0007669"/>
    <property type="project" value="InterPro"/>
</dbReference>
<dbReference type="EC" id="3.5.4.16" evidence="4"/>
<evidence type="ECO:0000256" key="7">
    <source>
        <dbReference type="ARBA" id="ARBA00030854"/>
    </source>
</evidence>
<dbReference type="GO" id="GO:0005525">
    <property type="term" value="F:GTP binding"/>
    <property type="evidence" value="ECO:0007669"/>
    <property type="project" value="TreeGrafter"/>
</dbReference>
<organism evidence="9 10">
    <name type="scientific">Tribonema minus</name>
    <dbReference type="NCBI Taxonomy" id="303371"/>
    <lineage>
        <taxon>Eukaryota</taxon>
        <taxon>Sar</taxon>
        <taxon>Stramenopiles</taxon>
        <taxon>Ochrophyta</taxon>
        <taxon>PX clade</taxon>
        <taxon>Xanthophyceae</taxon>
        <taxon>Tribonematales</taxon>
        <taxon>Tribonemataceae</taxon>
        <taxon>Tribonema</taxon>
    </lineage>
</organism>
<dbReference type="UniPathway" id="UPA00848">
    <property type="reaction ID" value="UER00151"/>
</dbReference>
<accession>A0A835ZI83</accession>
<dbReference type="InterPro" id="IPR020602">
    <property type="entry name" value="GTP_CycHdrlase_I_dom"/>
</dbReference>
<dbReference type="PROSITE" id="PS00860">
    <property type="entry name" value="GTP_CYCLOHYDROL_1_2"/>
    <property type="match status" value="1"/>
</dbReference>
<evidence type="ECO:0000256" key="5">
    <source>
        <dbReference type="ARBA" id="ARBA00017272"/>
    </source>
</evidence>
<evidence type="ECO:0000256" key="2">
    <source>
        <dbReference type="ARBA" id="ARBA00005080"/>
    </source>
</evidence>
<evidence type="ECO:0000256" key="1">
    <source>
        <dbReference type="ARBA" id="ARBA00001052"/>
    </source>
</evidence>
<protein>
    <recommendedName>
        <fullName evidence="5">GTP cyclohydrolase 1</fullName>
        <ecNumber evidence="4">3.5.4.16</ecNumber>
    </recommendedName>
    <alternativeName>
        <fullName evidence="7">GTP cyclohydrolase I</fullName>
    </alternativeName>
</protein>
<dbReference type="GO" id="GO:0008270">
    <property type="term" value="F:zinc ion binding"/>
    <property type="evidence" value="ECO:0007669"/>
    <property type="project" value="TreeGrafter"/>
</dbReference>
<evidence type="ECO:0000313" key="9">
    <source>
        <dbReference type="EMBL" id="KAG5189423.1"/>
    </source>
</evidence>
<dbReference type="OrthoDB" id="4966at2759"/>
<comment type="catalytic activity">
    <reaction evidence="1">
        <text>GTP + H2O = 7,8-dihydroneopterin 3'-triphosphate + formate + H(+)</text>
        <dbReference type="Rhea" id="RHEA:17473"/>
        <dbReference type="ChEBI" id="CHEBI:15377"/>
        <dbReference type="ChEBI" id="CHEBI:15378"/>
        <dbReference type="ChEBI" id="CHEBI:15740"/>
        <dbReference type="ChEBI" id="CHEBI:37565"/>
        <dbReference type="ChEBI" id="CHEBI:58462"/>
        <dbReference type="EC" id="3.5.4.16"/>
    </reaction>
</comment>
<dbReference type="GO" id="GO:0005737">
    <property type="term" value="C:cytoplasm"/>
    <property type="evidence" value="ECO:0007669"/>
    <property type="project" value="TreeGrafter"/>
</dbReference>
<feature type="non-terminal residue" evidence="9">
    <location>
        <position position="1"/>
    </location>
</feature>
<sequence length="81" mass="9042">STCEHHLLPFHGHAHVAYLPSQQSQVIGLSKLPRVVHMFAQRLQVQERITSQVAQFIMQAVNARGVAVLLEATHLCMSMRG</sequence>
<feature type="domain" description="GTP cyclohydrolase I" evidence="8">
    <location>
        <begin position="1"/>
        <end position="81"/>
    </location>
</feature>
<evidence type="ECO:0000256" key="3">
    <source>
        <dbReference type="ARBA" id="ARBA00008085"/>
    </source>
</evidence>